<evidence type="ECO:0000256" key="1">
    <source>
        <dbReference type="SAM" id="MobiDB-lite"/>
    </source>
</evidence>
<feature type="compositionally biased region" description="Gly residues" evidence="1">
    <location>
        <begin position="206"/>
        <end position="222"/>
    </location>
</feature>
<organism evidence="2 3">
    <name type="scientific">Aspergillus steynii IBT 23096</name>
    <dbReference type="NCBI Taxonomy" id="1392250"/>
    <lineage>
        <taxon>Eukaryota</taxon>
        <taxon>Fungi</taxon>
        <taxon>Dikarya</taxon>
        <taxon>Ascomycota</taxon>
        <taxon>Pezizomycotina</taxon>
        <taxon>Eurotiomycetes</taxon>
        <taxon>Eurotiomycetidae</taxon>
        <taxon>Eurotiales</taxon>
        <taxon>Aspergillaceae</taxon>
        <taxon>Aspergillus</taxon>
        <taxon>Aspergillus subgen. Circumdati</taxon>
    </lineage>
</organism>
<dbReference type="GeneID" id="36562857"/>
<evidence type="ECO:0000313" key="2">
    <source>
        <dbReference type="EMBL" id="PLB43490.1"/>
    </source>
</evidence>
<dbReference type="Proteomes" id="UP000234275">
    <property type="component" value="Unassembled WGS sequence"/>
</dbReference>
<feature type="region of interest" description="Disordered" evidence="1">
    <location>
        <begin position="94"/>
        <end position="116"/>
    </location>
</feature>
<dbReference type="RefSeq" id="XP_024698792.1">
    <property type="nucleotide sequence ID" value="XM_024855151.1"/>
</dbReference>
<dbReference type="EMBL" id="MSFO01000010">
    <property type="protein sequence ID" value="PLB43490.1"/>
    <property type="molecule type" value="Genomic_DNA"/>
</dbReference>
<keyword evidence="3" id="KW-1185">Reference proteome</keyword>
<comment type="caution">
    <text evidence="2">The sequence shown here is derived from an EMBL/GenBank/DDBJ whole genome shotgun (WGS) entry which is preliminary data.</text>
</comment>
<reference evidence="2 3" key="1">
    <citation type="submission" date="2016-12" db="EMBL/GenBank/DDBJ databases">
        <title>The genomes of Aspergillus section Nigri reveals drivers in fungal speciation.</title>
        <authorList>
            <consortium name="DOE Joint Genome Institute"/>
            <person name="Vesth T.C."/>
            <person name="Nybo J."/>
            <person name="Theobald S."/>
            <person name="Brandl J."/>
            <person name="Frisvad J.C."/>
            <person name="Nielsen K.F."/>
            <person name="Lyhne E.K."/>
            <person name="Kogle M.E."/>
            <person name="Kuo A."/>
            <person name="Riley R."/>
            <person name="Clum A."/>
            <person name="Nolan M."/>
            <person name="Lipzen A."/>
            <person name="Salamov A."/>
            <person name="Henrissat B."/>
            <person name="Wiebenga A."/>
            <person name="De Vries R.P."/>
            <person name="Grigoriev I.V."/>
            <person name="Mortensen U.H."/>
            <person name="Andersen M.R."/>
            <person name="Baker S.E."/>
        </authorList>
    </citation>
    <scope>NUCLEOTIDE SEQUENCE [LARGE SCALE GENOMIC DNA]</scope>
    <source>
        <strain evidence="2 3">IBT 23096</strain>
    </source>
</reference>
<dbReference type="OrthoDB" id="10406655at2759"/>
<proteinExistence type="predicted"/>
<sequence>MADSNHPIALTPETSETGVFVYYVHFPLGGLMQADHSKDELLDMLRQDLRNQSLTLYRTESDCPASGVVLKVRVEYEDEAEVLRTAQEAVDSEMENSGIAVSPVRTESEESDSAAEAQLQNEMAAAVATAAASGNSAFLAAEGNMRLEILAAVAVTVAGAGDVAGPDAASPVARYVNLPENENLRMEILESVAAAIADARDNAAGAGAGNGGAGTLGDGSPGGRPLRLIEDENGDLEVISDSSGHEEHTGEQPVTMIRIDDNGNLEMFSVPVSDIGRYMNRITVVEHENGEMEVVSNPSDSDN</sequence>
<dbReference type="VEuPathDB" id="FungiDB:P170DRAFT_513855"/>
<dbReference type="AlphaFoldDB" id="A0A2I2FS81"/>
<name>A0A2I2FS81_9EURO</name>
<protein>
    <submittedName>
        <fullName evidence="2">Uncharacterized protein</fullName>
    </submittedName>
</protein>
<feature type="region of interest" description="Disordered" evidence="1">
    <location>
        <begin position="205"/>
        <end position="228"/>
    </location>
</feature>
<gene>
    <name evidence="2" type="ORF">P170DRAFT_513855</name>
</gene>
<accession>A0A2I2FS81</accession>
<evidence type="ECO:0000313" key="3">
    <source>
        <dbReference type="Proteomes" id="UP000234275"/>
    </source>
</evidence>